<proteinExistence type="predicted"/>
<sequence length="260" mass="29054">MEPQYIREIPDVLRNEDTKTYIAVKTAILLRFRECVIEDLLLIPLQIVGRSPSEFLREIERLAGPNALQTLIRKVWAKRLTPQTQELLDVANELSSLPLSQLADIADIFASQPTSATCSSTSSPTLNTTLDSTLQDVESPTAETASEAPELIAQPSLKQSTPFILIPPQKRGIPARRTDHERLVTQIVRHTVLPSLRLENTASIIVVENPPHTEQGNTQSFNRYHSPEFQLVLSTSRTVLGSRPWKKSSMAADLDYRVPN</sequence>
<gene>
    <name evidence="1" type="ORF">NTJ_05608</name>
</gene>
<dbReference type="EMBL" id="AP028912">
    <property type="protein sequence ID" value="BES92799.1"/>
    <property type="molecule type" value="Genomic_DNA"/>
</dbReference>
<protein>
    <submittedName>
        <fullName evidence="1">Uncharacterized protein</fullName>
    </submittedName>
</protein>
<organism evidence="1 2">
    <name type="scientific">Nesidiocoris tenuis</name>
    <dbReference type="NCBI Taxonomy" id="355587"/>
    <lineage>
        <taxon>Eukaryota</taxon>
        <taxon>Metazoa</taxon>
        <taxon>Ecdysozoa</taxon>
        <taxon>Arthropoda</taxon>
        <taxon>Hexapoda</taxon>
        <taxon>Insecta</taxon>
        <taxon>Pterygota</taxon>
        <taxon>Neoptera</taxon>
        <taxon>Paraneoptera</taxon>
        <taxon>Hemiptera</taxon>
        <taxon>Heteroptera</taxon>
        <taxon>Panheteroptera</taxon>
        <taxon>Cimicomorpha</taxon>
        <taxon>Miridae</taxon>
        <taxon>Dicyphina</taxon>
        <taxon>Nesidiocoris</taxon>
    </lineage>
</organism>
<name>A0ABN7AKQ8_9HEMI</name>
<reference evidence="1 2" key="1">
    <citation type="submission" date="2023-09" db="EMBL/GenBank/DDBJ databases">
        <title>Nesidiocoris tenuis whole genome shotgun sequence.</title>
        <authorList>
            <person name="Shibata T."/>
            <person name="Shimoda M."/>
            <person name="Kobayashi T."/>
            <person name="Uehara T."/>
        </authorList>
    </citation>
    <scope>NUCLEOTIDE SEQUENCE [LARGE SCALE GENOMIC DNA]</scope>
    <source>
        <strain evidence="1 2">Japan</strain>
    </source>
</reference>
<evidence type="ECO:0000313" key="2">
    <source>
        <dbReference type="Proteomes" id="UP001307889"/>
    </source>
</evidence>
<evidence type="ECO:0000313" key="1">
    <source>
        <dbReference type="EMBL" id="BES92799.1"/>
    </source>
</evidence>
<dbReference type="Proteomes" id="UP001307889">
    <property type="component" value="Chromosome 4"/>
</dbReference>
<keyword evidence="2" id="KW-1185">Reference proteome</keyword>
<accession>A0ABN7AKQ8</accession>